<keyword evidence="1" id="KW-1133">Transmembrane helix</keyword>
<dbReference type="RefSeq" id="WP_073851526.1">
    <property type="nucleotide sequence ID" value="NZ_LVWA01000004.1"/>
</dbReference>
<keyword evidence="1" id="KW-0472">Membrane</keyword>
<keyword evidence="2" id="KW-0732">Signal</keyword>
<evidence type="ECO:0000313" key="4">
    <source>
        <dbReference type="Proteomes" id="UP000186551"/>
    </source>
</evidence>
<protein>
    <recommendedName>
        <fullName evidence="5">DUF2167 domain-containing protein</fullName>
    </recommendedName>
</protein>
<proteinExistence type="predicted"/>
<evidence type="ECO:0008006" key="5">
    <source>
        <dbReference type="Google" id="ProtNLM"/>
    </source>
</evidence>
<evidence type="ECO:0000256" key="1">
    <source>
        <dbReference type="SAM" id="Phobius"/>
    </source>
</evidence>
<gene>
    <name evidence="3" type="ORF">A3841_13780</name>
</gene>
<feature type="signal peptide" evidence="2">
    <location>
        <begin position="1"/>
        <end position="19"/>
    </location>
</feature>
<feature type="chain" id="PRO_5012072667" description="DUF2167 domain-containing protein" evidence="2">
    <location>
        <begin position="20"/>
        <end position="303"/>
    </location>
</feature>
<keyword evidence="1" id="KW-0812">Transmembrane</keyword>
<dbReference type="Proteomes" id="UP000186551">
    <property type="component" value="Unassembled WGS sequence"/>
</dbReference>
<dbReference type="InterPro" id="IPR018682">
    <property type="entry name" value="DUF2167_membr"/>
</dbReference>
<dbReference type="Pfam" id="PF09935">
    <property type="entry name" value="DUF2167"/>
    <property type="match status" value="1"/>
</dbReference>
<name>A0A1Q5PFA8_9BACT</name>
<feature type="transmembrane region" description="Helical" evidence="1">
    <location>
        <begin position="255"/>
        <end position="278"/>
    </location>
</feature>
<comment type="caution">
    <text evidence="3">The sequence shown here is derived from an EMBL/GenBank/DDBJ whole genome shotgun (WGS) entry which is preliminary data.</text>
</comment>
<dbReference type="STRING" id="1797110.A3841_13780"/>
<dbReference type="OrthoDB" id="196355at2"/>
<keyword evidence="4" id="KW-1185">Reference proteome</keyword>
<dbReference type="AlphaFoldDB" id="A0A1Q5PFA8"/>
<evidence type="ECO:0000313" key="3">
    <source>
        <dbReference type="EMBL" id="OKL40907.1"/>
    </source>
</evidence>
<evidence type="ECO:0000256" key="2">
    <source>
        <dbReference type="SAM" id="SignalP"/>
    </source>
</evidence>
<dbReference type="EMBL" id="LVWA01000004">
    <property type="protein sequence ID" value="OKL40907.1"/>
    <property type="molecule type" value="Genomic_DNA"/>
</dbReference>
<sequence>MKQLYIFLALLVCAFSSNAQTDSLQLQIQEIENSLSYQYGEIALGDGLAKITVPEGFKYLDAEQSEYVLTELWGNPASGTTMGMLVPRDKGVLDDDVWVFDIEFDEIGYVEDKDAGDIDYTELLASMQEDMLAASKERLANGYEEIQLIGWASDPYYDQESKILHWAKELKFGEAETNTLNYNIRILGRRGVLMLNAIANMGSLPAVKQNIPLITNSIAFEQGHSYFDFNPDIDEVASWTIGGLVAGKVLTKVGFFALILKFWKVIAVAVAGLGGALWKRIRGRKEKEVAVAVAEEEQEKVVN</sequence>
<reference evidence="3 4" key="1">
    <citation type="submission" date="2016-03" db="EMBL/GenBank/DDBJ databases">
        <title>Genome sequence of Pontibacter sp. nov., of the family cytophagaceae, isolated from marine sediment of the Yellow Sea, China.</title>
        <authorList>
            <person name="Zhang G."/>
            <person name="Zhang R."/>
        </authorList>
    </citation>
    <scope>NUCLEOTIDE SEQUENCE [LARGE SCALE GENOMIC DNA]</scope>
    <source>
        <strain evidence="3 4">S10-8</strain>
    </source>
</reference>
<accession>A0A1Q5PFA8</accession>
<organism evidence="3 4">
    <name type="scientific">Pontibacter flavimaris</name>
    <dbReference type="NCBI Taxonomy" id="1797110"/>
    <lineage>
        <taxon>Bacteria</taxon>
        <taxon>Pseudomonadati</taxon>
        <taxon>Bacteroidota</taxon>
        <taxon>Cytophagia</taxon>
        <taxon>Cytophagales</taxon>
        <taxon>Hymenobacteraceae</taxon>
        <taxon>Pontibacter</taxon>
    </lineage>
</organism>